<name>E4ZVW3_LEPMJ</name>
<evidence type="ECO:0000313" key="3">
    <source>
        <dbReference type="Proteomes" id="UP000002668"/>
    </source>
</evidence>
<proteinExistence type="predicted"/>
<keyword evidence="1" id="KW-0560">Oxidoreductase</keyword>
<dbReference type="GO" id="GO:0016491">
    <property type="term" value="F:oxidoreductase activity"/>
    <property type="evidence" value="ECO:0007669"/>
    <property type="project" value="UniProtKB-KW"/>
</dbReference>
<dbReference type="eggNOG" id="KOG1208">
    <property type="taxonomic scope" value="Eukaryota"/>
</dbReference>
<dbReference type="GeneID" id="13288651"/>
<evidence type="ECO:0000313" key="2">
    <source>
        <dbReference type="EMBL" id="CBX95739.1"/>
    </source>
</evidence>
<dbReference type="OrthoDB" id="542013at2759"/>
<dbReference type="STRING" id="985895.E4ZVW3"/>
<dbReference type="InterPro" id="IPR036291">
    <property type="entry name" value="NAD(P)-bd_dom_sf"/>
</dbReference>
<evidence type="ECO:0000256" key="1">
    <source>
        <dbReference type="ARBA" id="ARBA00023002"/>
    </source>
</evidence>
<dbReference type="Gene3D" id="3.40.50.720">
    <property type="entry name" value="NAD(P)-binding Rossmann-like Domain"/>
    <property type="match status" value="1"/>
</dbReference>
<dbReference type="VEuPathDB" id="FungiDB:LEMA_P028910.1"/>
<dbReference type="EMBL" id="FP929127">
    <property type="protein sequence ID" value="CBX95739.1"/>
    <property type="molecule type" value="Genomic_DNA"/>
</dbReference>
<dbReference type="PRINTS" id="PR00081">
    <property type="entry name" value="GDHRDH"/>
</dbReference>
<dbReference type="HOGENOM" id="CLU_010194_44_4_1"/>
<dbReference type="InParanoid" id="E4ZVW3"/>
<reference evidence="3" key="1">
    <citation type="journal article" date="2011" name="Nat. Commun.">
        <title>Effector diversification within compartments of the Leptosphaeria maculans genome affected by Repeat-Induced Point mutations.</title>
        <authorList>
            <person name="Rouxel T."/>
            <person name="Grandaubert J."/>
            <person name="Hane J.K."/>
            <person name="Hoede C."/>
            <person name="van de Wouw A.P."/>
            <person name="Couloux A."/>
            <person name="Dominguez V."/>
            <person name="Anthouard V."/>
            <person name="Bally P."/>
            <person name="Bourras S."/>
            <person name="Cozijnsen A.J."/>
            <person name="Ciuffetti L.M."/>
            <person name="Degrave A."/>
            <person name="Dilmaghani A."/>
            <person name="Duret L."/>
            <person name="Fudal I."/>
            <person name="Goodwin S.B."/>
            <person name="Gout L."/>
            <person name="Glaser N."/>
            <person name="Linglin J."/>
            <person name="Kema G.H.J."/>
            <person name="Lapalu N."/>
            <person name="Lawrence C.B."/>
            <person name="May K."/>
            <person name="Meyer M."/>
            <person name="Ollivier B."/>
            <person name="Poulain J."/>
            <person name="Schoch C.L."/>
            <person name="Simon A."/>
            <person name="Spatafora J.W."/>
            <person name="Stachowiak A."/>
            <person name="Turgeon B.G."/>
            <person name="Tyler B.M."/>
            <person name="Vincent D."/>
            <person name="Weissenbach J."/>
            <person name="Amselem J."/>
            <person name="Quesneville H."/>
            <person name="Oliver R.P."/>
            <person name="Wincker P."/>
            <person name="Balesdent M.-H."/>
            <person name="Howlett B.J."/>
        </authorList>
    </citation>
    <scope>NUCLEOTIDE SEQUENCE [LARGE SCALE GENOMIC DNA]</scope>
    <source>
        <strain evidence="3">JN3 / isolate v23.1.3 / race Av1-4-5-6-7-8</strain>
    </source>
</reference>
<dbReference type="SUPFAM" id="SSF51735">
    <property type="entry name" value="NAD(P)-binding Rossmann-fold domains"/>
    <property type="match status" value="1"/>
</dbReference>
<organism evidence="3">
    <name type="scientific">Leptosphaeria maculans (strain JN3 / isolate v23.1.3 / race Av1-4-5-6-7-8)</name>
    <name type="common">Blackleg fungus</name>
    <name type="synonym">Phoma lingam</name>
    <dbReference type="NCBI Taxonomy" id="985895"/>
    <lineage>
        <taxon>Eukaryota</taxon>
        <taxon>Fungi</taxon>
        <taxon>Dikarya</taxon>
        <taxon>Ascomycota</taxon>
        <taxon>Pezizomycotina</taxon>
        <taxon>Dothideomycetes</taxon>
        <taxon>Pleosporomycetidae</taxon>
        <taxon>Pleosporales</taxon>
        <taxon>Pleosporineae</taxon>
        <taxon>Leptosphaeriaceae</taxon>
        <taxon>Plenodomus</taxon>
        <taxon>Plenodomus lingam/Leptosphaeria maculans species complex</taxon>
    </lineage>
</organism>
<dbReference type="InterPro" id="IPR002347">
    <property type="entry name" value="SDR_fam"/>
</dbReference>
<dbReference type="AlphaFoldDB" id="E4ZVW3"/>
<keyword evidence="3" id="KW-1185">Reference proteome</keyword>
<dbReference type="Proteomes" id="UP000002668">
    <property type="component" value="Genome"/>
</dbReference>
<gene>
    <name evidence="2" type="ORF">LEMA_P028910.1</name>
</gene>
<dbReference type="OMA" id="NKFNVRP"/>
<protein>
    <submittedName>
        <fullName evidence="2">Similar to short-chain dehydrogenase/reductase</fullName>
    </submittedName>
</protein>
<dbReference type="PANTHER" id="PTHR43157:SF31">
    <property type="entry name" value="PHOSPHATIDYLINOSITOL-GLYCAN BIOSYNTHESIS CLASS F PROTEIN"/>
    <property type="match status" value="1"/>
</dbReference>
<sequence>MIGKFLYSQWLVTPPMPTHDFTGKTVLVTGSNVGLGKEAARHFVRLNAGTVILAVRSLDKGEAAKTDIEATTGRKEVIKVMHLDLSSYASTLSFADKLSQEVERLDVAVLNAGVIRGEWQVFEQDESTITVNVVSTFLLAFALLPQLRATAEKFGVRPTMTVVSSEVHAWTNFTERNAPEGGIFARLNEPVVDGKKVNLLDRYQVSKLMEILFVRAWCGKFPKEKIPVTINTVNPGYCHSEFGRETGLVDASMRFVFARSTEVGSRTLVHAASHGAESHGAYFDDCKIAGPSAYVRSEEGAKDGERVWKELIDKLEGIKSGVTKN</sequence>
<dbReference type="RefSeq" id="XP_003839218.1">
    <property type="nucleotide sequence ID" value="XM_003839170.1"/>
</dbReference>
<accession>E4ZVW3</accession>
<dbReference type="Pfam" id="PF00106">
    <property type="entry name" value="adh_short"/>
    <property type="match status" value="1"/>
</dbReference>
<dbReference type="PANTHER" id="PTHR43157">
    <property type="entry name" value="PHOSPHATIDYLINOSITOL-GLYCAN BIOSYNTHESIS CLASS F PROTEIN-RELATED"/>
    <property type="match status" value="1"/>
</dbReference>